<dbReference type="Gene3D" id="3.30.160.60">
    <property type="entry name" value="Classic Zinc Finger"/>
    <property type="match status" value="3"/>
</dbReference>
<evidence type="ECO:0000256" key="1">
    <source>
        <dbReference type="ARBA" id="ARBA00004123"/>
    </source>
</evidence>
<keyword evidence="2" id="KW-0479">Metal-binding</keyword>
<sequence length="75" mass="8801">PVCYIRFSRSYNLRTHQLTHDKNRPKPFSCNVCEKGFARKHDRDRHVSAVHAGERSYKCSQCDASFARKTYLTSH</sequence>
<dbReference type="SUPFAM" id="SSF57667">
    <property type="entry name" value="beta-beta-alpha zinc fingers"/>
    <property type="match status" value="1"/>
</dbReference>
<dbReference type="InterPro" id="IPR036236">
    <property type="entry name" value="Znf_C2H2_sf"/>
</dbReference>
<protein>
    <recommendedName>
        <fullName evidence="8">C2H2-type domain-containing protein</fullName>
    </recommendedName>
</protein>
<dbReference type="InterPro" id="IPR013087">
    <property type="entry name" value="Znf_C2H2_type"/>
</dbReference>
<evidence type="ECO:0000256" key="4">
    <source>
        <dbReference type="ARBA" id="ARBA00022771"/>
    </source>
</evidence>
<keyword evidence="6" id="KW-0539">Nucleus</keyword>
<reference evidence="9" key="1">
    <citation type="journal article" date="2022" name="IScience">
        <title>Evolution of zygomycete secretomes and the origins of terrestrial fungal ecologies.</title>
        <authorList>
            <person name="Chang Y."/>
            <person name="Wang Y."/>
            <person name="Mondo S."/>
            <person name="Ahrendt S."/>
            <person name="Andreopoulos W."/>
            <person name="Barry K."/>
            <person name="Beard J."/>
            <person name="Benny G.L."/>
            <person name="Blankenship S."/>
            <person name="Bonito G."/>
            <person name="Cuomo C."/>
            <person name="Desiro A."/>
            <person name="Gervers K.A."/>
            <person name="Hundley H."/>
            <person name="Kuo A."/>
            <person name="LaButti K."/>
            <person name="Lang B.F."/>
            <person name="Lipzen A."/>
            <person name="O'Donnell K."/>
            <person name="Pangilinan J."/>
            <person name="Reynolds N."/>
            <person name="Sandor L."/>
            <person name="Smith M.E."/>
            <person name="Tsang A."/>
            <person name="Grigoriev I.V."/>
            <person name="Stajich J.E."/>
            <person name="Spatafora J.W."/>
        </authorList>
    </citation>
    <scope>NUCLEOTIDE SEQUENCE</scope>
    <source>
        <strain evidence="9">RSA 2281</strain>
    </source>
</reference>
<evidence type="ECO:0000256" key="5">
    <source>
        <dbReference type="ARBA" id="ARBA00022833"/>
    </source>
</evidence>
<evidence type="ECO:0000256" key="6">
    <source>
        <dbReference type="ARBA" id="ARBA00023242"/>
    </source>
</evidence>
<feature type="domain" description="C2H2-type" evidence="8">
    <location>
        <begin position="28"/>
        <end position="56"/>
    </location>
</feature>
<proteinExistence type="predicted"/>
<feature type="non-terminal residue" evidence="9">
    <location>
        <position position="75"/>
    </location>
</feature>
<keyword evidence="4 7" id="KW-0863">Zinc-finger</keyword>
<dbReference type="PROSITE" id="PS50157">
    <property type="entry name" value="ZINC_FINGER_C2H2_2"/>
    <property type="match status" value="3"/>
</dbReference>
<evidence type="ECO:0000256" key="2">
    <source>
        <dbReference type="ARBA" id="ARBA00022723"/>
    </source>
</evidence>
<dbReference type="AlphaFoldDB" id="A0AAD5K8L1"/>
<reference evidence="9" key="2">
    <citation type="submission" date="2023-02" db="EMBL/GenBank/DDBJ databases">
        <authorList>
            <consortium name="DOE Joint Genome Institute"/>
            <person name="Mondo S.J."/>
            <person name="Chang Y."/>
            <person name="Wang Y."/>
            <person name="Ahrendt S."/>
            <person name="Andreopoulos W."/>
            <person name="Barry K."/>
            <person name="Beard J."/>
            <person name="Benny G.L."/>
            <person name="Blankenship S."/>
            <person name="Bonito G."/>
            <person name="Cuomo C."/>
            <person name="Desiro A."/>
            <person name="Gervers K.A."/>
            <person name="Hundley H."/>
            <person name="Kuo A."/>
            <person name="LaButti K."/>
            <person name="Lang B.F."/>
            <person name="Lipzen A."/>
            <person name="O'Donnell K."/>
            <person name="Pangilinan J."/>
            <person name="Reynolds N."/>
            <person name="Sandor L."/>
            <person name="Smith M.W."/>
            <person name="Tsang A."/>
            <person name="Grigoriev I.V."/>
            <person name="Stajich J.E."/>
            <person name="Spatafora J.W."/>
        </authorList>
    </citation>
    <scope>NUCLEOTIDE SEQUENCE</scope>
    <source>
        <strain evidence="9">RSA 2281</strain>
    </source>
</reference>
<feature type="non-terminal residue" evidence="9">
    <location>
        <position position="1"/>
    </location>
</feature>
<dbReference type="EMBL" id="JAIXMP010000016">
    <property type="protein sequence ID" value="KAI9260471.1"/>
    <property type="molecule type" value="Genomic_DNA"/>
</dbReference>
<dbReference type="PROSITE" id="PS00028">
    <property type="entry name" value="ZINC_FINGER_C2H2_1"/>
    <property type="match status" value="1"/>
</dbReference>
<keyword evidence="10" id="KW-1185">Reference proteome</keyword>
<name>A0AAD5K8L1_9FUNG</name>
<comment type="caution">
    <text evidence="9">The sequence shown here is derived from an EMBL/GenBank/DDBJ whole genome shotgun (WGS) entry which is preliminary data.</text>
</comment>
<feature type="domain" description="C2H2-type" evidence="8">
    <location>
        <begin position="57"/>
        <end position="75"/>
    </location>
</feature>
<comment type="subcellular location">
    <subcellularLocation>
        <location evidence="1">Nucleus</location>
    </subcellularLocation>
</comment>
<dbReference type="GO" id="GO:0008270">
    <property type="term" value="F:zinc ion binding"/>
    <property type="evidence" value="ECO:0007669"/>
    <property type="project" value="UniProtKB-KW"/>
</dbReference>
<dbReference type="SMART" id="SM00355">
    <property type="entry name" value="ZnF_C2H2"/>
    <property type="match status" value="3"/>
</dbReference>
<gene>
    <name evidence="9" type="ORF">BDA99DRAFT_405147</name>
</gene>
<organism evidence="9 10">
    <name type="scientific">Phascolomyces articulosus</name>
    <dbReference type="NCBI Taxonomy" id="60185"/>
    <lineage>
        <taxon>Eukaryota</taxon>
        <taxon>Fungi</taxon>
        <taxon>Fungi incertae sedis</taxon>
        <taxon>Mucoromycota</taxon>
        <taxon>Mucoromycotina</taxon>
        <taxon>Mucoromycetes</taxon>
        <taxon>Mucorales</taxon>
        <taxon>Lichtheimiaceae</taxon>
        <taxon>Phascolomyces</taxon>
    </lineage>
</organism>
<dbReference type="Pfam" id="PF00096">
    <property type="entry name" value="zf-C2H2"/>
    <property type="match status" value="3"/>
</dbReference>
<dbReference type="GO" id="GO:0000981">
    <property type="term" value="F:DNA-binding transcription factor activity, RNA polymerase II-specific"/>
    <property type="evidence" value="ECO:0007669"/>
    <property type="project" value="TreeGrafter"/>
</dbReference>
<dbReference type="PANTHER" id="PTHR24388">
    <property type="entry name" value="ZINC FINGER PROTEIN"/>
    <property type="match status" value="1"/>
</dbReference>
<dbReference type="GO" id="GO:0005634">
    <property type="term" value="C:nucleus"/>
    <property type="evidence" value="ECO:0007669"/>
    <property type="project" value="UniProtKB-SubCell"/>
</dbReference>
<evidence type="ECO:0000256" key="7">
    <source>
        <dbReference type="PROSITE-ProRule" id="PRU00042"/>
    </source>
</evidence>
<dbReference type="FunFam" id="3.30.160.60:FF:000624">
    <property type="entry name" value="zinc finger protein 697"/>
    <property type="match status" value="1"/>
</dbReference>
<dbReference type="PANTHER" id="PTHR24388:SF54">
    <property type="entry name" value="PROTEIN ESCARGOT"/>
    <property type="match status" value="1"/>
</dbReference>
<evidence type="ECO:0000313" key="9">
    <source>
        <dbReference type="EMBL" id="KAI9260471.1"/>
    </source>
</evidence>
<evidence type="ECO:0000259" key="8">
    <source>
        <dbReference type="PROSITE" id="PS50157"/>
    </source>
</evidence>
<evidence type="ECO:0000313" key="10">
    <source>
        <dbReference type="Proteomes" id="UP001209540"/>
    </source>
</evidence>
<keyword evidence="5" id="KW-0862">Zinc</keyword>
<accession>A0AAD5K8L1</accession>
<dbReference type="InterPro" id="IPR050527">
    <property type="entry name" value="Snail/Krueppel_Znf"/>
</dbReference>
<keyword evidence="3" id="KW-0677">Repeat</keyword>
<feature type="domain" description="C2H2-type" evidence="8">
    <location>
        <begin position="1"/>
        <end position="25"/>
    </location>
</feature>
<dbReference type="GO" id="GO:0000978">
    <property type="term" value="F:RNA polymerase II cis-regulatory region sequence-specific DNA binding"/>
    <property type="evidence" value="ECO:0007669"/>
    <property type="project" value="TreeGrafter"/>
</dbReference>
<dbReference type="Proteomes" id="UP001209540">
    <property type="component" value="Unassembled WGS sequence"/>
</dbReference>
<evidence type="ECO:0000256" key="3">
    <source>
        <dbReference type="ARBA" id="ARBA00022737"/>
    </source>
</evidence>